<reference evidence="3" key="2">
    <citation type="submission" date="2020-05" db="UniProtKB">
        <authorList>
            <consortium name="EnsemblMetazoa"/>
        </authorList>
    </citation>
    <scope>IDENTIFICATION</scope>
</reference>
<feature type="region of interest" description="Disordered" evidence="1">
    <location>
        <begin position="28"/>
        <end position="53"/>
    </location>
</feature>
<protein>
    <submittedName>
        <fullName evidence="2 3">Uncharacterized protein</fullName>
    </submittedName>
</protein>
<name>A0A084W2K2_ANOSI</name>
<keyword evidence="4" id="KW-1185">Reference proteome</keyword>
<organism evidence="2">
    <name type="scientific">Anopheles sinensis</name>
    <name type="common">Mosquito</name>
    <dbReference type="NCBI Taxonomy" id="74873"/>
    <lineage>
        <taxon>Eukaryota</taxon>
        <taxon>Metazoa</taxon>
        <taxon>Ecdysozoa</taxon>
        <taxon>Arthropoda</taxon>
        <taxon>Hexapoda</taxon>
        <taxon>Insecta</taxon>
        <taxon>Pterygota</taxon>
        <taxon>Neoptera</taxon>
        <taxon>Endopterygota</taxon>
        <taxon>Diptera</taxon>
        <taxon>Nematocera</taxon>
        <taxon>Culicoidea</taxon>
        <taxon>Culicidae</taxon>
        <taxon>Anophelinae</taxon>
        <taxon>Anopheles</taxon>
    </lineage>
</organism>
<evidence type="ECO:0000313" key="2">
    <source>
        <dbReference type="EMBL" id="KFB44446.1"/>
    </source>
</evidence>
<proteinExistence type="predicted"/>
<dbReference type="VEuPathDB" id="VectorBase:ASIC012232"/>
<evidence type="ECO:0000313" key="3">
    <source>
        <dbReference type="EnsemblMetazoa" id="ASIC012232-PA"/>
    </source>
</evidence>
<feature type="compositionally biased region" description="Basic and acidic residues" evidence="1">
    <location>
        <begin position="40"/>
        <end position="53"/>
    </location>
</feature>
<dbReference type="EMBL" id="ATLV01019621">
    <property type="status" value="NOT_ANNOTATED_CDS"/>
    <property type="molecule type" value="Genomic_DNA"/>
</dbReference>
<accession>A0A084W2K2</accession>
<reference evidence="2 4" key="1">
    <citation type="journal article" date="2014" name="BMC Genomics">
        <title>Genome sequence of Anopheles sinensis provides insight into genetics basis of mosquito competence for malaria parasites.</title>
        <authorList>
            <person name="Zhou D."/>
            <person name="Zhang D."/>
            <person name="Ding G."/>
            <person name="Shi L."/>
            <person name="Hou Q."/>
            <person name="Ye Y."/>
            <person name="Xu Y."/>
            <person name="Zhou H."/>
            <person name="Xiong C."/>
            <person name="Li S."/>
            <person name="Yu J."/>
            <person name="Hong S."/>
            <person name="Yu X."/>
            <person name="Zou P."/>
            <person name="Chen C."/>
            <person name="Chang X."/>
            <person name="Wang W."/>
            <person name="Lv Y."/>
            <person name="Sun Y."/>
            <person name="Ma L."/>
            <person name="Shen B."/>
            <person name="Zhu C."/>
        </authorList>
    </citation>
    <scope>NUCLEOTIDE SEQUENCE [LARGE SCALE GENOMIC DNA]</scope>
</reference>
<dbReference type="AlphaFoldDB" id="A0A084W2K2"/>
<evidence type="ECO:0000256" key="1">
    <source>
        <dbReference type="SAM" id="MobiDB-lite"/>
    </source>
</evidence>
<dbReference type="EnsemblMetazoa" id="ASIC012232-RA">
    <property type="protein sequence ID" value="ASIC012232-PA"/>
    <property type="gene ID" value="ASIC012232"/>
</dbReference>
<evidence type="ECO:0000313" key="4">
    <source>
        <dbReference type="Proteomes" id="UP000030765"/>
    </source>
</evidence>
<dbReference type="EMBL" id="KE525275">
    <property type="protein sequence ID" value="KFB44446.1"/>
    <property type="molecule type" value="Genomic_DNA"/>
</dbReference>
<sequence length="53" mass="5794">MANGEIIERQCPSNVRMCAPECGALDGVPRDALFTPREPASSEKENRRHEAPG</sequence>
<dbReference type="Proteomes" id="UP000030765">
    <property type="component" value="Unassembled WGS sequence"/>
</dbReference>
<gene>
    <name evidence="2" type="ORF">ZHAS_00012232</name>
</gene>